<dbReference type="Proteomes" id="UP001234178">
    <property type="component" value="Unassembled WGS sequence"/>
</dbReference>
<evidence type="ECO:0000313" key="2">
    <source>
        <dbReference type="Proteomes" id="UP001234178"/>
    </source>
</evidence>
<keyword evidence="2" id="KW-1185">Reference proteome</keyword>
<comment type="caution">
    <text evidence="1">The sequence shown here is derived from an EMBL/GenBank/DDBJ whole genome shotgun (WGS) entry which is preliminary data.</text>
</comment>
<protein>
    <submittedName>
        <fullName evidence="1">Uncharacterized protein</fullName>
    </submittedName>
</protein>
<accession>A0ABR0ACL4</accession>
<organism evidence="1 2">
    <name type="scientific">Daphnia magna</name>
    <dbReference type="NCBI Taxonomy" id="35525"/>
    <lineage>
        <taxon>Eukaryota</taxon>
        <taxon>Metazoa</taxon>
        <taxon>Ecdysozoa</taxon>
        <taxon>Arthropoda</taxon>
        <taxon>Crustacea</taxon>
        <taxon>Branchiopoda</taxon>
        <taxon>Diplostraca</taxon>
        <taxon>Cladocera</taxon>
        <taxon>Anomopoda</taxon>
        <taxon>Daphniidae</taxon>
        <taxon>Daphnia</taxon>
    </lineage>
</organism>
<evidence type="ECO:0000313" key="1">
    <source>
        <dbReference type="EMBL" id="KAK4022875.1"/>
    </source>
</evidence>
<dbReference type="EMBL" id="JAOYFB010000037">
    <property type="protein sequence ID" value="KAK4022875.1"/>
    <property type="molecule type" value="Genomic_DNA"/>
</dbReference>
<proteinExistence type="predicted"/>
<gene>
    <name evidence="1" type="ORF">OUZ56_008319</name>
</gene>
<reference evidence="1 2" key="1">
    <citation type="journal article" date="2023" name="Nucleic Acids Res.">
        <title>The hologenome of Daphnia magna reveals possible DNA methylation and microbiome-mediated evolution of the host genome.</title>
        <authorList>
            <person name="Chaturvedi A."/>
            <person name="Li X."/>
            <person name="Dhandapani V."/>
            <person name="Marshall H."/>
            <person name="Kissane S."/>
            <person name="Cuenca-Cambronero M."/>
            <person name="Asole G."/>
            <person name="Calvet F."/>
            <person name="Ruiz-Romero M."/>
            <person name="Marangio P."/>
            <person name="Guigo R."/>
            <person name="Rago D."/>
            <person name="Mirbahai L."/>
            <person name="Eastwood N."/>
            <person name="Colbourne J.K."/>
            <person name="Zhou J."/>
            <person name="Mallon E."/>
            <person name="Orsini L."/>
        </authorList>
    </citation>
    <scope>NUCLEOTIDE SEQUENCE [LARGE SCALE GENOMIC DNA]</scope>
    <source>
        <strain evidence="1">LRV0_1</strain>
    </source>
</reference>
<name>A0ABR0ACL4_9CRUS</name>
<sequence>MYILHQPPPLSLPILSVAEYRYEFSASHSTVDWLVLAVSTANVSKDVAPGLRDVTVGSCEGETGWRSGDRMKCCQEVLLQIPGDAGVVTVLDQFKNYETN</sequence>